<dbReference type="Proteomes" id="UP000494106">
    <property type="component" value="Unassembled WGS sequence"/>
</dbReference>
<evidence type="ECO:0000313" key="9">
    <source>
        <dbReference type="EMBL" id="CAB3238486.1"/>
    </source>
</evidence>
<dbReference type="Proteomes" id="UP000494256">
    <property type="component" value="Unassembled WGS sequence"/>
</dbReference>
<dbReference type="EMBL" id="CADEBD010000303">
    <property type="protein sequence ID" value="CAB3237179.1"/>
    <property type="molecule type" value="Genomic_DNA"/>
</dbReference>
<dbReference type="EMBL" id="CADEBC010000498">
    <property type="protein sequence ID" value="CAB3238486.1"/>
    <property type="molecule type" value="Genomic_DNA"/>
</dbReference>
<dbReference type="PANTHER" id="PTHR14274:SF1">
    <property type="entry name" value="SMALL INTEGRAL MEMBRANE PROTEIN 8"/>
    <property type="match status" value="1"/>
</dbReference>
<gene>
    <name evidence="9" type="ORF">APLA_LOCUS7404</name>
    <name evidence="8" type="ORF">APLA_LOCUS7699</name>
</gene>
<dbReference type="OrthoDB" id="1880105at2759"/>
<evidence type="ECO:0000313" key="10">
    <source>
        <dbReference type="Proteomes" id="UP000494106"/>
    </source>
</evidence>
<evidence type="ECO:0000313" key="11">
    <source>
        <dbReference type="Proteomes" id="UP000494256"/>
    </source>
</evidence>
<keyword evidence="5 7" id="KW-1133">Transmembrane helix</keyword>
<dbReference type="Pfam" id="PF14937">
    <property type="entry name" value="DUF4500"/>
    <property type="match status" value="1"/>
</dbReference>
<dbReference type="AlphaFoldDB" id="A0A8S0ZUI9"/>
<comment type="similarity">
    <text evidence="2">Belongs to the SMIM8 family.</text>
</comment>
<evidence type="ECO:0000256" key="1">
    <source>
        <dbReference type="ARBA" id="ARBA00004167"/>
    </source>
</evidence>
<dbReference type="GO" id="GO:0016020">
    <property type="term" value="C:membrane"/>
    <property type="evidence" value="ECO:0007669"/>
    <property type="project" value="UniProtKB-SubCell"/>
</dbReference>
<dbReference type="InterPro" id="IPR026686">
    <property type="entry name" value="UPF0708"/>
</dbReference>
<dbReference type="PANTHER" id="PTHR14274">
    <property type="entry name" value="SMALL INTEGRAL MEMBRANE PROTEIN 8"/>
    <property type="match status" value="1"/>
</dbReference>
<keyword evidence="4 7" id="KW-0812">Transmembrane</keyword>
<accession>A0A8S0ZUI9</accession>
<evidence type="ECO:0000256" key="7">
    <source>
        <dbReference type="SAM" id="Phobius"/>
    </source>
</evidence>
<comment type="caution">
    <text evidence="8">The sequence shown here is derived from an EMBL/GenBank/DDBJ whole genome shotgun (WGS) entry which is preliminary data.</text>
</comment>
<evidence type="ECO:0000256" key="5">
    <source>
        <dbReference type="ARBA" id="ARBA00022989"/>
    </source>
</evidence>
<keyword evidence="6 7" id="KW-0472">Membrane</keyword>
<reference evidence="10 11" key="1">
    <citation type="submission" date="2020-04" db="EMBL/GenBank/DDBJ databases">
        <authorList>
            <person name="Wallbank WR R."/>
            <person name="Pardo Diaz C."/>
            <person name="Kozak K."/>
            <person name="Martin S."/>
            <person name="Jiggins C."/>
            <person name="Moest M."/>
            <person name="Warren A I."/>
            <person name="Byers J.R.P. K."/>
            <person name="Montejo-Kovacevich G."/>
            <person name="Yen C E."/>
        </authorList>
    </citation>
    <scope>NUCLEOTIDE SEQUENCE [LARGE SCALE GENOMIC DNA]</scope>
</reference>
<evidence type="ECO:0000256" key="6">
    <source>
        <dbReference type="ARBA" id="ARBA00023136"/>
    </source>
</evidence>
<protein>
    <recommendedName>
        <fullName evidence="3">Small integral membrane protein 8</fullName>
    </recommendedName>
</protein>
<evidence type="ECO:0000256" key="2">
    <source>
        <dbReference type="ARBA" id="ARBA00009328"/>
    </source>
</evidence>
<evidence type="ECO:0000313" key="8">
    <source>
        <dbReference type="EMBL" id="CAB3237179.1"/>
    </source>
</evidence>
<sequence length="85" mass="9634">MSVNKNNEKPGDGIRSMRSTTAFKVINYELYAKPNIVVMSIGAACFGLALGYIAYMRSKYESMGYYSAVDKDGKEIFEKRKSKWD</sequence>
<proteinExistence type="inferred from homology"/>
<organism evidence="8 11">
    <name type="scientific">Arctia plantaginis</name>
    <name type="common">Wood tiger moth</name>
    <name type="synonym">Phalaena plantaginis</name>
    <dbReference type="NCBI Taxonomy" id="874455"/>
    <lineage>
        <taxon>Eukaryota</taxon>
        <taxon>Metazoa</taxon>
        <taxon>Ecdysozoa</taxon>
        <taxon>Arthropoda</taxon>
        <taxon>Hexapoda</taxon>
        <taxon>Insecta</taxon>
        <taxon>Pterygota</taxon>
        <taxon>Neoptera</taxon>
        <taxon>Endopterygota</taxon>
        <taxon>Lepidoptera</taxon>
        <taxon>Glossata</taxon>
        <taxon>Ditrysia</taxon>
        <taxon>Noctuoidea</taxon>
        <taxon>Erebidae</taxon>
        <taxon>Arctiinae</taxon>
        <taxon>Arctia</taxon>
    </lineage>
</organism>
<evidence type="ECO:0000256" key="4">
    <source>
        <dbReference type="ARBA" id="ARBA00022692"/>
    </source>
</evidence>
<comment type="subcellular location">
    <subcellularLocation>
        <location evidence="1">Membrane</location>
        <topology evidence="1">Single-pass membrane protein</topology>
    </subcellularLocation>
</comment>
<evidence type="ECO:0000256" key="3">
    <source>
        <dbReference type="ARBA" id="ARBA00014451"/>
    </source>
</evidence>
<feature type="transmembrane region" description="Helical" evidence="7">
    <location>
        <begin position="36"/>
        <end position="55"/>
    </location>
</feature>
<name>A0A8S0ZUI9_ARCPL</name>
<keyword evidence="10" id="KW-1185">Reference proteome</keyword>